<accession>A0ABU6V7X8</accession>
<feature type="compositionally biased region" description="Polar residues" evidence="1">
    <location>
        <begin position="152"/>
        <end position="162"/>
    </location>
</feature>
<gene>
    <name evidence="2" type="ORF">PIB30_019103</name>
</gene>
<evidence type="ECO:0000313" key="3">
    <source>
        <dbReference type="Proteomes" id="UP001341840"/>
    </source>
</evidence>
<feature type="region of interest" description="Disordered" evidence="1">
    <location>
        <begin position="134"/>
        <end position="162"/>
    </location>
</feature>
<feature type="region of interest" description="Disordered" evidence="1">
    <location>
        <begin position="78"/>
        <end position="116"/>
    </location>
</feature>
<organism evidence="2 3">
    <name type="scientific">Stylosanthes scabra</name>
    <dbReference type="NCBI Taxonomy" id="79078"/>
    <lineage>
        <taxon>Eukaryota</taxon>
        <taxon>Viridiplantae</taxon>
        <taxon>Streptophyta</taxon>
        <taxon>Embryophyta</taxon>
        <taxon>Tracheophyta</taxon>
        <taxon>Spermatophyta</taxon>
        <taxon>Magnoliopsida</taxon>
        <taxon>eudicotyledons</taxon>
        <taxon>Gunneridae</taxon>
        <taxon>Pentapetalae</taxon>
        <taxon>rosids</taxon>
        <taxon>fabids</taxon>
        <taxon>Fabales</taxon>
        <taxon>Fabaceae</taxon>
        <taxon>Papilionoideae</taxon>
        <taxon>50 kb inversion clade</taxon>
        <taxon>dalbergioids sensu lato</taxon>
        <taxon>Dalbergieae</taxon>
        <taxon>Pterocarpus clade</taxon>
        <taxon>Stylosanthes</taxon>
    </lineage>
</organism>
<evidence type="ECO:0000256" key="1">
    <source>
        <dbReference type="SAM" id="MobiDB-lite"/>
    </source>
</evidence>
<protein>
    <submittedName>
        <fullName evidence="2">Uncharacterized protein</fullName>
    </submittedName>
</protein>
<name>A0ABU6V7X8_9FABA</name>
<proteinExistence type="predicted"/>
<reference evidence="2 3" key="1">
    <citation type="journal article" date="2023" name="Plants (Basel)">
        <title>Bridging the Gap: Combining Genomics and Transcriptomics Approaches to Understand Stylosanthes scabra, an Orphan Legume from the Brazilian Caatinga.</title>
        <authorList>
            <person name="Ferreira-Neto J.R.C."/>
            <person name="da Silva M.D."/>
            <person name="Binneck E."/>
            <person name="de Melo N.F."/>
            <person name="da Silva R.H."/>
            <person name="de Melo A.L.T.M."/>
            <person name="Pandolfi V."/>
            <person name="Bustamante F.O."/>
            <person name="Brasileiro-Vidal A.C."/>
            <person name="Benko-Iseppon A.M."/>
        </authorList>
    </citation>
    <scope>NUCLEOTIDE SEQUENCE [LARGE SCALE GENOMIC DNA]</scope>
    <source>
        <tissue evidence="2">Leaves</tissue>
    </source>
</reference>
<evidence type="ECO:0000313" key="2">
    <source>
        <dbReference type="EMBL" id="MED6169169.1"/>
    </source>
</evidence>
<keyword evidence="3" id="KW-1185">Reference proteome</keyword>
<dbReference type="Proteomes" id="UP001341840">
    <property type="component" value="Unassembled WGS sequence"/>
</dbReference>
<comment type="caution">
    <text evidence="2">The sequence shown here is derived from an EMBL/GenBank/DDBJ whole genome shotgun (WGS) entry which is preliminary data.</text>
</comment>
<dbReference type="EMBL" id="JASCZI010151093">
    <property type="protein sequence ID" value="MED6169169.1"/>
    <property type="molecule type" value="Genomic_DNA"/>
</dbReference>
<sequence>MPIYGDYHGDFQNSTNSSWDQIQANLKILLPSYQPIPSYSRDELSFLSFQKQQRICSEIKEICNNMCATLNEMIQEEEQADADNSRSTNTYKSDSRIQYSTTNSSDHKTDPDADPNIQAQIQHNSAPEINVQIQPDQESENEKSEYEINEETTIQQTDPELTTSIKPQLISAKQNRSQDQKQEDEDELDVRSIYHGGFDRSAMVVVDRPLPEPPDLHSLEVGDGEPESTVVTATAGLCRTKNLRHTVTETHCGAEVGGVAKGKLSMLSMTTTATDLRCGSDVGYVDDGLRARLLRRFVLLTPPPLLAAVIPWNRDGEREEWSRGCWQWSPSMVERRSNAGASWKGGKGAVDGETRGGQCAWWVTIMGERVMAIGGAEQRKEGQKRERLQNDEGKELTPILGLGFNWSYST</sequence>
<feature type="compositionally biased region" description="Polar residues" evidence="1">
    <location>
        <begin position="85"/>
        <end position="104"/>
    </location>
</feature>